<reference evidence="9 10" key="1">
    <citation type="journal article" date="2016" name="Front. Microbiol.">
        <title>Genomic Resource of Rice Seed Associated Bacteria.</title>
        <authorList>
            <person name="Midha S."/>
            <person name="Bansal K."/>
            <person name="Sharma S."/>
            <person name="Kumar N."/>
            <person name="Patil P.P."/>
            <person name="Chaudhry V."/>
            <person name="Patil P.B."/>
        </authorList>
    </citation>
    <scope>NUCLEOTIDE SEQUENCE [LARGE SCALE GENOMIC DNA]</scope>
    <source>
        <strain evidence="9 10">NS354</strain>
    </source>
</reference>
<evidence type="ECO:0000256" key="3">
    <source>
        <dbReference type="ARBA" id="ARBA00022857"/>
    </source>
</evidence>
<dbReference type="GO" id="GO:0052856">
    <property type="term" value="F:NAD(P)HX epimerase activity"/>
    <property type="evidence" value="ECO:0007669"/>
    <property type="project" value="TreeGrafter"/>
</dbReference>
<gene>
    <name evidence="6" type="primary">nnrD</name>
    <name evidence="9" type="ORF">NS354_07135</name>
</gene>
<comment type="catalytic activity">
    <reaction evidence="6">
        <text>(6S)-NADPHX + ADP = AMP + phosphate + NADPH + H(+)</text>
        <dbReference type="Rhea" id="RHEA:32235"/>
        <dbReference type="ChEBI" id="CHEBI:15378"/>
        <dbReference type="ChEBI" id="CHEBI:43474"/>
        <dbReference type="ChEBI" id="CHEBI:57783"/>
        <dbReference type="ChEBI" id="CHEBI:64076"/>
        <dbReference type="ChEBI" id="CHEBI:456215"/>
        <dbReference type="ChEBI" id="CHEBI:456216"/>
        <dbReference type="EC" id="4.2.1.136"/>
    </reaction>
</comment>
<accession>A0A147ENJ3</accession>
<protein>
    <recommendedName>
        <fullName evidence="6">ADP-dependent (S)-NAD(P)H-hydrate dehydratase</fullName>
        <ecNumber evidence="6">4.2.1.136</ecNumber>
    </recommendedName>
    <alternativeName>
        <fullName evidence="6">ADP-dependent NAD(P)HX dehydratase</fullName>
    </alternativeName>
</protein>
<evidence type="ECO:0000256" key="6">
    <source>
        <dbReference type="HAMAP-Rule" id="MF_01965"/>
    </source>
</evidence>
<dbReference type="EC" id="4.2.1.136" evidence="6"/>
<feature type="binding site" evidence="6">
    <location>
        <position position="104"/>
    </location>
    <ligand>
        <name>(6S)-NADPHX</name>
        <dbReference type="ChEBI" id="CHEBI:64076"/>
    </ligand>
</feature>
<organism evidence="9 10">
    <name type="scientific">Leucobacter chromiiresistens</name>
    <dbReference type="NCBI Taxonomy" id="1079994"/>
    <lineage>
        <taxon>Bacteria</taxon>
        <taxon>Bacillati</taxon>
        <taxon>Actinomycetota</taxon>
        <taxon>Actinomycetes</taxon>
        <taxon>Micrococcales</taxon>
        <taxon>Microbacteriaceae</taxon>
        <taxon>Leucobacter</taxon>
    </lineage>
</organism>
<comment type="caution">
    <text evidence="9">The sequence shown here is derived from an EMBL/GenBank/DDBJ whole genome shotgun (WGS) entry which is preliminary data.</text>
</comment>
<proteinExistence type="inferred from homology"/>
<dbReference type="Proteomes" id="UP000070810">
    <property type="component" value="Unassembled WGS sequence"/>
</dbReference>
<evidence type="ECO:0000256" key="1">
    <source>
        <dbReference type="ARBA" id="ARBA00022741"/>
    </source>
</evidence>
<keyword evidence="4 6" id="KW-0520">NAD</keyword>
<dbReference type="EMBL" id="LDRK01000035">
    <property type="protein sequence ID" value="KTR85929.1"/>
    <property type="molecule type" value="Genomic_DNA"/>
</dbReference>
<comment type="subunit">
    <text evidence="6">Homotetramer.</text>
</comment>
<keyword evidence="5 6" id="KW-0456">Lyase</keyword>
<keyword evidence="3 6" id="KW-0521">NADP</keyword>
<feature type="binding site" evidence="6">
    <location>
        <position position="41"/>
    </location>
    <ligand>
        <name>(6S)-NADPHX</name>
        <dbReference type="ChEBI" id="CHEBI:64076"/>
    </ligand>
</feature>
<dbReference type="Pfam" id="PF01256">
    <property type="entry name" value="Carb_kinase"/>
    <property type="match status" value="1"/>
</dbReference>
<comment type="cofactor">
    <cofactor evidence="6">
        <name>Mg(2+)</name>
        <dbReference type="ChEBI" id="CHEBI:18420"/>
    </cofactor>
</comment>
<keyword evidence="1 6" id="KW-0547">Nucleotide-binding</keyword>
<dbReference type="GO" id="GO:0005524">
    <property type="term" value="F:ATP binding"/>
    <property type="evidence" value="ECO:0007669"/>
    <property type="project" value="UniProtKB-KW"/>
</dbReference>
<dbReference type="PANTHER" id="PTHR12592:SF0">
    <property type="entry name" value="ATP-DEPENDENT (S)-NAD(P)H-HYDRATE DEHYDRATASE"/>
    <property type="match status" value="1"/>
</dbReference>
<dbReference type="InterPro" id="IPR029056">
    <property type="entry name" value="Ribokinase-like"/>
</dbReference>
<dbReference type="RefSeq" id="WP_058593875.1">
    <property type="nucleotide sequence ID" value="NZ_LDRK01000035.1"/>
</dbReference>
<evidence type="ECO:0000313" key="9">
    <source>
        <dbReference type="EMBL" id="KTR85929.1"/>
    </source>
</evidence>
<evidence type="ECO:0000256" key="2">
    <source>
        <dbReference type="ARBA" id="ARBA00022840"/>
    </source>
</evidence>
<feature type="binding site" evidence="6">
    <location>
        <position position="153"/>
    </location>
    <ligand>
        <name>(6S)-NADPHX</name>
        <dbReference type="ChEBI" id="CHEBI:64076"/>
    </ligand>
</feature>
<keyword evidence="10" id="KW-1185">Reference proteome</keyword>
<keyword evidence="2 6" id="KW-0067">ATP-binding</keyword>
<dbReference type="PATRIC" id="fig|1079994.3.peg.1550"/>
<evidence type="ECO:0000256" key="7">
    <source>
        <dbReference type="SAM" id="MobiDB-lite"/>
    </source>
</evidence>
<evidence type="ECO:0000259" key="8">
    <source>
        <dbReference type="PROSITE" id="PS51383"/>
    </source>
</evidence>
<dbReference type="OrthoDB" id="9806925at2"/>
<comment type="function">
    <text evidence="6">Catalyzes the dehydration of the S-form of NAD(P)HX at the expense of ADP, which is converted to AMP. Together with NAD(P)HX epimerase, which catalyzes the epimerization of the S- and R-forms, the enzyme allows the repair of both epimers of NAD(P)HX, a damaged form of NAD(P)H that is a result of enzymatic or heat-dependent hydration.</text>
</comment>
<dbReference type="InterPro" id="IPR000631">
    <property type="entry name" value="CARKD"/>
</dbReference>
<dbReference type="GO" id="GO:0052855">
    <property type="term" value="F:ADP-dependent NAD(P)H-hydrate dehydratase activity"/>
    <property type="evidence" value="ECO:0007669"/>
    <property type="project" value="UniProtKB-UniRule"/>
</dbReference>
<name>A0A147ENJ3_9MICO</name>
<dbReference type="Gene3D" id="3.40.1190.20">
    <property type="match status" value="1"/>
</dbReference>
<feature type="binding site" evidence="6">
    <location>
        <begin position="201"/>
        <end position="205"/>
    </location>
    <ligand>
        <name>AMP</name>
        <dbReference type="ChEBI" id="CHEBI:456215"/>
    </ligand>
</feature>
<evidence type="ECO:0000313" key="10">
    <source>
        <dbReference type="Proteomes" id="UP000070810"/>
    </source>
</evidence>
<feature type="binding site" evidence="6">
    <location>
        <position position="230"/>
    </location>
    <ligand>
        <name>AMP</name>
        <dbReference type="ChEBI" id="CHEBI:456215"/>
    </ligand>
</feature>
<dbReference type="PANTHER" id="PTHR12592">
    <property type="entry name" value="ATP-DEPENDENT (S)-NAD(P)H-HYDRATE DEHYDRATASE FAMILY MEMBER"/>
    <property type="match status" value="1"/>
</dbReference>
<dbReference type="CDD" id="cd01171">
    <property type="entry name" value="YXKO-related"/>
    <property type="match status" value="1"/>
</dbReference>
<sequence length="307" mass="30982">MTERWGELDAAATLRPPGPGDDKYRRGVLGVRTGAAHYPGAAVLGVSAAWRTGVGMLRYVPPVDDAAPPFGLPTPAAAVLAARPETVLGPPTGRPCDAWLIGSGTDAATRSAAELRDLRALLAGDAPIVIDAGALDLVAAGDGRTAPVVLTPHAGEFERLWRSARLGALPDDWDAHGTDAGPRARAAARLAEALDATVLLKGSVTVCVSAEGWSRRIGPATPWLATAGTGDVLAGILGALVAGRAAELRDDPGLLGRLGATAALLHDLAARCASADAGADGSGRPIAAADVAAAIPPAFAELASQRR</sequence>
<evidence type="ECO:0000256" key="5">
    <source>
        <dbReference type="ARBA" id="ARBA00023239"/>
    </source>
</evidence>
<dbReference type="PROSITE" id="PS51383">
    <property type="entry name" value="YJEF_C_3"/>
    <property type="match status" value="1"/>
</dbReference>
<comment type="catalytic activity">
    <reaction evidence="6">
        <text>(6S)-NADHX + ADP = AMP + phosphate + NADH + H(+)</text>
        <dbReference type="Rhea" id="RHEA:32223"/>
        <dbReference type="ChEBI" id="CHEBI:15378"/>
        <dbReference type="ChEBI" id="CHEBI:43474"/>
        <dbReference type="ChEBI" id="CHEBI:57945"/>
        <dbReference type="ChEBI" id="CHEBI:64074"/>
        <dbReference type="ChEBI" id="CHEBI:456215"/>
        <dbReference type="ChEBI" id="CHEBI:456216"/>
        <dbReference type="EC" id="4.2.1.136"/>
    </reaction>
</comment>
<dbReference type="AlphaFoldDB" id="A0A147ENJ3"/>
<feature type="binding site" evidence="6">
    <location>
        <position position="231"/>
    </location>
    <ligand>
        <name>(6S)-NADPHX</name>
        <dbReference type="ChEBI" id="CHEBI:64076"/>
    </ligand>
</feature>
<evidence type="ECO:0000256" key="4">
    <source>
        <dbReference type="ARBA" id="ARBA00023027"/>
    </source>
</evidence>
<dbReference type="HAMAP" id="MF_01965">
    <property type="entry name" value="NADHX_dehydratase"/>
    <property type="match status" value="1"/>
</dbReference>
<dbReference type="InterPro" id="IPR017953">
    <property type="entry name" value="Carbohydrate_kinase_pred_CS"/>
</dbReference>
<feature type="region of interest" description="Disordered" evidence="7">
    <location>
        <begin position="1"/>
        <end position="21"/>
    </location>
</feature>
<dbReference type="GO" id="GO:0110051">
    <property type="term" value="P:metabolite repair"/>
    <property type="evidence" value="ECO:0007669"/>
    <property type="project" value="TreeGrafter"/>
</dbReference>
<feature type="domain" description="YjeF C-terminal" evidence="8">
    <location>
        <begin position="6"/>
        <end position="302"/>
    </location>
</feature>
<dbReference type="SUPFAM" id="SSF53613">
    <property type="entry name" value="Ribokinase-like"/>
    <property type="match status" value="1"/>
</dbReference>
<comment type="similarity">
    <text evidence="6">Belongs to the NnrD/CARKD family.</text>
</comment>
<dbReference type="GO" id="GO:0046496">
    <property type="term" value="P:nicotinamide nucleotide metabolic process"/>
    <property type="evidence" value="ECO:0007669"/>
    <property type="project" value="UniProtKB-UniRule"/>
</dbReference>
<dbReference type="PROSITE" id="PS01050">
    <property type="entry name" value="YJEF_C_2"/>
    <property type="match status" value="1"/>
</dbReference>